<organism evidence="1 2">
    <name type="scientific">Planctomicrobium piriforme</name>
    <dbReference type="NCBI Taxonomy" id="1576369"/>
    <lineage>
        <taxon>Bacteria</taxon>
        <taxon>Pseudomonadati</taxon>
        <taxon>Planctomycetota</taxon>
        <taxon>Planctomycetia</taxon>
        <taxon>Planctomycetales</taxon>
        <taxon>Planctomycetaceae</taxon>
        <taxon>Planctomicrobium</taxon>
    </lineage>
</organism>
<dbReference type="AlphaFoldDB" id="A0A1I3EIY6"/>
<sequence>MHEHTDQKHNAVNESDAMNMLDDAKRYIAESGGQIVSVEVTIIRRTLIGEAPVLSQATLRLPRGSMAEI</sequence>
<keyword evidence="2" id="KW-1185">Reference proteome</keyword>
<dbReference type="RefSeq" id="WP_092048646.1">
    <property type="nucleotide sequence ID" value="NZ_FOQD01000004.1"/>
</dbReference>
<proteinExistence type="predicted"/>
<gene>
    <name evidence="1" type="ORF">SAMN05421753_104241</name>
</gene>
<name>A0A1I3EIY6_9PLAN</name>
<dbReference type="Proteomes" id="UP000199518">
    <property type="component" value="Unassembled WGS sequence"/>
</dbReference>
<reference evidence="2" key="1">
    <citation type="submission" date="2016-10" db="EMBL/GenBank/DDBJ databases">
        <authorList>
            <person name="Varghese N."/>
            <person name="Submissions S."/>
        </authorList>
    </citation>
    <scope>NUCLEOTIDE SEQUENCE [LARGE SCALE GENOMIC DNA]</scope>
    <source>
        <strain evidence="2">DSM 26348</strain>
    </source>
</reference>
<dbReference type="EMBL" id="FOQD01000004">
    <property type="protein sequence ID" value="SFH98858.1"/>
    <property type="molecule type" value="Genomic_DNA"/>
</dbReference>
<evidence type="ECO:0000313" key="1">
    <source>
        <dbReference type="EMBL" id="SFH98858.1"/>
    </source>
</evidence>
<accession>A0A1I3EIY6</accession>
<evidence type="ECO:0000313" key="2">
    <source>
        <dbReference type="Proteomes" id="UP000199518"/>
    </source>
</evidence>
<protein>
    <submittedName>
        <fullName evidence="1">Uncharacterized protein</fullName>
    </submittedName>
</protein>